<proteinExistence type="predicted"/>
<comment type="caution">
    <text evidence="1">The sequence shown here is derived from an EMBL/GenBank/DDBJ whole genome shotgun (WGS) entry which is preliminary data.</text>
</comment>
<evidence type="ECO:0000313" key="2">
    <source>
        <dbReference type="Proteomes" id="UP001160148"/>
    </source>
</evidence>
<sequence length="149" mass="17388">MSDAVVRAGVVVISMLLRQELEKKKTKNKKRIWVRDWIARREKYGASSTLIKELKDEDTASYRNLLRMDVVQFDNLLQMVYELIKKEDTQMRMAIPPKTKLEVTLRYLATGDSFKSLEYLFRVPECTISLFVPEVLTAISQVLEPFIKV</sequence>
<dbReference type="Proteomes" id="UP001160148">
    <property type="component" value="Unassembled WGS sequence"/>
</dbReference>
<reference evidence="1 2" key="1">
    <citation type="submission" date="2023-01" db="EMBL/GenBank/DDBJ databases">
        <authorList>
            <person name="Whitehead M."/>
        </authorList>
    </citation>
    <scope>NUCLEOTIDE SEQUENCE [LARGE SCALE GENOMIC DNA]</scope>
</reference>
<protein>
    <submittedName>
        <fullName evidence="1">Uncharacterized protein</fullName>
    </submittedName>
</protein>
<dbReference type="AlphaFoldDB" id="A0AAV0WJD5"/>
<dbReference type="EMBL" id="CARXXK010000002">
    <property type="protein sequence ID" value="CAI6355929.1"/>
    <property type="molecule type" value="Genomic_DNA"/>
</dbReference>
<gene>
    <name evidence="1" type="ORF">MEUPH1_LOCUS11727</name>
</gene>
<name>A0AAV0WJD5_9HEMI</name>
<accession>A0AAV0WJD5</accession>
<organism evidence="1 2">
    <name type="scientific">Macrosiphum euphorbiae</name>
    <name type="common">potato aphid</name>
    <dbReference type="NCBI Taxonomy" id="13131"/>
    <lineage>
        <taxon>Eukaryota</taxon>
        <taxon>Metazoa</taxon>
        <taxon>Ecdysozoa</taxon>
        <taxon>Arthropoda</taxon>
        <taxon>Hexapoda</taxon>
        <taxon>Insecta</taxon>
        <taxon>Pterygota</taxon>
        <taxon>Neoptera</taxon>
        <taxon>Paraneoptera</taxon>
        <taxon>Hemiptera</taxon>
        <taxon>Sternorrhyncha</taxon>
        <taxon>Aphidomorpha</taxon>
        <taxon>Aphidoidea</taxon>
        <taxon>Aphididae</taxon>
        <taxon>Macrosiphini</taxon>
        <taxon>Macrosiphum</taxon>
    </lineage>
</organism>
<evidence type="ECO:0000313" key="1">
    <source>
        <dbReference type="EMBL" id="CAI6355929.1"/>
    </source>
</evidence>
<keyword evidence="2" id="KW-1185">Reference proteome</keyword>